<evidence type="ECO:0000313" key="2">
    <source>
        <dbReference type="EMBL" id="CAL1586654.1"/>
    </source>
</evidence>
<dbReference type="EMBL" id="OZ035839">
    <property type="protein sequence ID" value="CAL1586654.1"/>
    <property type="molecule type" value="Genomic_DNA"/>
</dbReference>
<evidence type="ECO:0000313" key="1">
    <source>
        <dbReference type="EMBL" id="CAL1583025.1"/>
    </source>
</evidence>
<gene>
    <name evidence="1" type="ORF">KC01_LOCUS13541</name>
    <name evidence="2" type="ORF">KC01_LOCUS16678</name>
</gene>
<evidence type="ECO:0000313" key="3">
    <source>
        <dbReference type="Proteomes" id="UP001497482"/>
    </source>
</evidence>
<dbReference type="EMBL" id="OZ035837">
    <property type="protein sequence ID" value="CAL1583025.1"/>
    <property type="molecule type" value="Genomic_DNA"/>
</dbReference>
<name>A0AAV2KFE2_KNICA</name>
<keyword evidence="3" id="KW-1185">Reference proteome</keyword>
<accession>A0AAV2KFE2</accession>
<dbReference type="Proteomes" id="UP001497482">
    <property type="component" value="Chromosome 17"/>
</dbReference>
<proteinExistence type="predicted"/>
<organism evidence="2 3">
    <name type="scientific">Knipowitschia caucasica</name>
    <name type="common">Caucasian dwarf goby</name>
    <name type="synonym">Pomatoschistus caucasicus</name>
    <dbReference type="NCBI Taxonomy" id="637954"/>
    <lineage>
        <taxon>Eukaryota</taxon>
        <taxon>Metazoa</taxon>
        <taxon>Chordata</taxon>
        <taxon>Craniata</taxon>
        <taxon>Vertebrata</taxon>
        <taxon>Euteleostomi</taxon>
        <taxon>Actinopterygii</taxon>
        <taxon>Neopterygii</taxon>
        <taxon>Teleostei</taxon>
        <taxon>Neoteleostei</taxon>
        <taxon>Acanthomorphata</taxon>
        <taxon>Gobiaria</taxon>
        <taxon>Gobiiformes</taxon>
        <taxon>Gobioidei</taxon>
        <taxon>Gobiidae</taxon>
        <taxon>Gobiinae</taxon>
        <taxon>Knipowitschia</taxon>
    </lineage>
</organism>
<reference evidence="2 3" key="1">
    <citation type="submission" date="2024-04" db="EMBL/GenBank/DDBJ databases">
        <authorList>
            <person name="Waldvogel A.-M."/>
            <person name="Schoenle A."/>
        </authorList>
    </citation>
    <scope>NUCLEOTIDE SEQUENCE [LARGE SCALE GENOMIC DNA]</scope>
</reference>
<dbReference type="AlphaFoldDB" id="A0AAV2KFE2"/>
<sequence>MARLQISALHYNENATRTHARTAAGELRYSIVYPKYKHGDYTVRALKTKFTTFYIDKLMSLLFEANKKADMSQPGHISNYEPEVWEDRMDLTLRTLHRGTSHQSIHQ</sequence>
<dbReference type="Proteomes" id="UP001497482">
    <property type="component" value="Chromosome 15"/>
</dbReference>
<protein>
    <submittedName>
        <fullName evidence="2">Uncharacterized protein</fullName>
    </submittedName>
</protein>